<dbReference type="NCBIfam" id="NF033527">
    <property type="entry name" value="transpos_Tn3"/>
    <property type="match status" value="1"/>
</dbReference>
<dbReference type="Pfam" id="PF13700">
    <property type="entry name" value="DUF4158"/>
    <property type="match status" value="1"/>
</dbReference>
<keyword evidence="2" id="KW-0815">Transposition</keyword>
<dbReference type="Proteomes" id="UP001165962">
    <property type="component" value="Unassembled WGS sequence"/>
</dbReference>
<sequence>MASIERTAYPRFKRIPNSKQLNEIYSPSSQEIMVAHNVARGDASILCFLTLMKCFQRLGYFPPMSSVPKVIVTHIRDCLYLAPNTHPTDSLATLYRHQKTIREFLHVIPYGAHARHLAIESVYKAAQVMDNPADLINVSIAELIKESCELPAFSTLDRLVRRVRTLVNTHFFQSVWNHLRPEEKQKLDQLLEPSRFRSRSDFNYIKELPKSPKFSHFKELQAKYAWLQSLGGVERLLEGVPNAKIKHFAAEARALDRSEIGKFLPPKRYMLLLSMIQRASVHTRDHLVEMFIKRVGFIHKKGREELELLREQHRSKMEMLISVLTDVLQKTNEHLDDAVLGKQVREVLATRGGTEFLLNDCEAISSHNGNNYLPLLWKHYKKNKSALFRLIRSLNIDTTTQNQSLMDALSFLLTNETKRVDLLPASISLSFASTQWRRTVTVKTEEGLFLSRRHFEVCVFSQLASELKTGDLFVTGSENYADYREQLLSWEECKPMVADFCAEMKFTPTSEGFVQQLKDLLTQTAEEVDKNYPNNGQVVINEDGEPTLKRSVRKDSIPNVTDLETTIYQHLPDRNIIEILCNVEHWLQWTRYFGPLSGSDPKLENPVERYIILSFGYGCNLGPAQTSKHMRGLVTQHMLSFVNRRHVTANKLDEAIREMVNCYNLCDLPKVWGDGTTAAADGTKFDLYEENLVSEYHIRYGGYGGIAYHHVSDTYIALFSHFIPCGVWEAVYIIDALMKNKSDIQPDTLHADTQGQSTPVFALAYLLGIKLMPRIRNWKNLTFFRPDKNTVYKYIDSLFSDTIDWELLETHWKDLFQVVLSIKAGKVLPSTLLLKLSNYSQKNRLYQAFQELGRVIRTIFLLQYISDIQLREQITASTNKVEAYNGFSKWFFFGGEGIIAENDPEEQEKRIKYLDLVSNAVILQNVVDMTGILKKLASEGTEFTRSDVAALSPYMTRHIKRFGDYVIDLKNAPDPIDRNMLIAVKEENSS</sequence>
<evidence type="ECO:0000256" key="3">
    <source>
        <dbReference type="ARBA" id="ARBA00023125"/>
    </source>
</evidence>
<evidence type="ECO:0000313" key="7">
    <source>
        <dbReference type="EMBL" id="NHN33221.1"/>
    </source>
</evidence>
<dbReference type="Pfam" id="PF01526">
    <property type="entry name" value="DDE_Tnp_Tn3"/>
    <property type="match status" value="1"/>
</dbReference>
<dbReference type="EMBL" id="JAAOIW010000011">
    <property type="protein sequence ID" value="NHN33221.1"/>
    <property type="molecule type" value="Genomic_DNA"/>
</dbReference>
<evidence type="ECO:0000256" key="4">
    <source>
        <dbReference type="ARBA" id="ARBA00023172"/>
    </source>
</evidence>
<evidence type="ECO:0000259" key="6">
    <source>
        <dbReference type="Pfam" id="PF13700"/>
    </source>
</evidence>
<proteinExistence type="inferred from homology"/>
<dbReference type="InterPro" id="IPR047653">
    <property type="entry name" value="Tn3-like_transpos"/>
</dbReference>
<comment type="caution">
    <text evidence="7">The sequence shown here is derived from an EMBL/GenBank/DDBJ whole genome shotgun (WGS) entry which is preliminary data.</text>
</comment>
<gene>
    <name evidence="7" type="ORF">G9U52_25745</name>
</gene>
<evidence type="ECO:0000256" key="2">
    <source>
        <dbReference type="ARBA" id="ARBA00022578"/>
    </source>
</evidence>
<reference evidence="7" key="1">
    <citation type="submission" date="2020-03" db="EMBL/GenBank/DDBJ databases">
        <title>Draft sequencing of Paenibacilllus sp. S3N08.</title>
        <authorList>
            <person name="Kim D.-U."/>
        </authorList>
    </citation>
    <scope>NUCLEOTIDE SEQUENCE</scope>
    <source>
        <strain evidence="7">S3N08</strain>
    </source>
</reference>
<organism evidence="7 8">
    <name type="scientific">Paenibacillus agricola</name>
    <dbReference type="NCBI Taxonomy" id="2716264"/>
    <lineage>
        <taxon>Bacteria</taxon>
        <taxon>Bacillati</taxon>
        <taxon>Bacillota</taxon>
        <taxon>Bacilli</taxon>
        <taxon>Bacillales</taxon>
        <taxon>Paenibacillaceae</taxon>
        <taxon>Paenibacillus</taxon>
    </lineage>
</organism>
<accession>A0ABX0JH97</accession>
<keyword evidence="4" id="KW-0233">DNA recombination</keyword>
<evidence type="ECO:0000256" key="1">
    <source>
        <dbReference type="ARBA" id="ARBA00009402"/>
    </source>
</evidence>
<dbReference type="InterPro" id="IPR002513">
    <property type="entry name" value="Tn3_Tnp_DDE_dom"/>
</dbReference>
<dbReference type="RefSeq" id="WP_166153533.1">
    <property type="nucleotide sequence ID" value="NZ_JAAOIW010000011.1"/>
</dbReference>
<feature type="domain" description="DUF4158" evidence="6">
    <location>
        <begin position="3"/>
        <end position="163"/>
    </location>
</feature>
<evidence type="ECO:0000259" key="5">
    <source>
        <dbReference type="Pfam" id="PF01526"/>
    </source>
</evidence>
<feature type="domain" description="Tn3 transposase DDE" evidence="5">
    <location>
        <begin position="578"/>
        <end position="965"/>
    </location>
</feature>
<keyword evidence="8" id="KW-1185">Reference proteome</keyword>
<protein>
    <submittedName>
        <fullName evidence="7">Tn3 family transposase</fullName>
    </submittedName>
</protein>
<keyword evidence="3" id="KW-0238">DNA-binding</keyword>
<dbReference type="InterPro" id="IPR025296">
    <property type="entry name" value="DUF4158"/>
</dbReference>
<comment type="similarity">
    <text evidence="1">Belongs to the transposase 7 family.</text>
</comment>
<evidence type="ECO:0000313" key="8">
    <source>
        <dbReference type="Proteomes" id="UP001165962"/>
    </source>
</evidence>
<name>A0ABX0JH97_9BACL</name>